<evidence type="ECO:0000313" key="9">
    <source>
        <dbReference type="Proteomes" id="UP000239709"/>
    </source>
</evidence>
<keyword evidence="3 5" id="KW-0238">DNA-binding</keyword>
<dbReference type="PROSITE" id="PS51898">
    <property type="entry name" value="TYR_RECOMBINASE"/>
    <property type="match status" value="1"/>
</dbReference>
<name>A0A2S0MHK4_9BURK</name>
<dbReference type="InterPro" id="IPR013762">
    <property type="entry name" value="Integrase-like_cat_sf"/>
</dbReference>
<keyword evidence="9" id="KW-1185">Reference proteome</keyword>
<dbReference type="Gene3D" id="3.30.160.390">
    <property type="entry name" value="Integrase, DNA-binding domain"/>
    <property type="match status" value="1"/>
</dbReference>
<dbReference type="InterPro" id="IPR002104">
    <property type="entry name" value="Integrase_catalytic"/>
</dbReference>
<keyword evidence="2" id="KW-0229">DNA integration</keyword>
<proteinExistence type="inferred from homology"/>
<dbReference type="OrthoDB" id="9775880at2"/>
<evidence type="ECO:0000256" key="3">
    <source>
        <dbReference type="ARBA" id="ARBA00023125"/>
    </source>
</evidence>
<evidence type="ECO:0000256" key="2">
    <source>
        <dbReference type="ARBA" id="ARBA00022908"/>
    </source>
</evidence>
<dbReference type="Proteomes" id="UP000239709">
    <property type="component" value="Chromosome"/>
</dbReference>
<dbReference type="PROSITE" id="PS51900">
    <property type="entry name" value="CB"/>
    <property type="match status" value="1"/>
</dbReference>
<dbReference type="InterPro" id="IPR050808">
    <property type="entry name" value="Phage_Integrase"/>
</dbReference>
<accession>A0A2S0MHK4</accession>
<dbReference type="InterPro" id="IPR025166">
    <property type="entry name" value="Integrase_DNA_bind_dom"/>
</dbReference>
<dbReference type="Gene3D" id="1.10.150.130">
    <property type="match status" value="1"/>
</dbReference>
<evidence type="ECO:0000259" key="7">
    <source>
        <dbReference type="PROSITE" id="PS51900"/>
    </source>
</evidence>
<reference evidence="8 9" key="1">
    <citation type="submission" date="2018-03" db="EMBL/GenBank/DDBJ databases">
        <title>Genome sequencing of Ottowia sp.</title>
        <authorList>
            <person name="Kim S.-J."/>
            <person name="Heo J."/>
            <person name="Kwon S.-W."/>
        </authorList>
    </citation>
    <scope>NUCLEOTIDE SEQUENCE [LARGE SCALE GENOMIC DNA]</scope>
    <source>
        <strain evidence="8 9">KADR8-3</strain>
    </source>
</reference>
<dbReference type="RefSeq" id="WP_106703923.1">
    <property type="nucleotide sequence ID" value="NZ_CP027666.1"/>
</dbReference>
<organism evidence="8 9">
    <name type="scientific">Ottowia oryzae</name>
    <dbReference type="NCBI Taxonomy" id="2109914"/>
    <lineage>
        <taxon>Bacteria</taxon>
        <taxon>Pseudomonadati</taxon>
        <taxon>Pseudomonadota</taxon>
        <taxon>Betaproteobacteria</taxon>
        <taxon>Burkholderiales</taxon>
        <taxon>Comamonadaceae</taxon>
        <taxon>Ottowia</taxon>
    </lineage>
</organism>
<dbReference type="GO" id="GO:0003677">
    <property type="term" value="F:DNA binding"/>
    <property type="evidence" value="ECO:0007669"/>
    <property type="project" value="UniProtKB-UniRule"/>
</dbReference>
<dbReference type="GO" id="GO:0015074">
    <property type="term" value="P:DNA integration"/>
    <property type="evidence" value="ECO:0007669"/>
    <property type="project" value="UniProtKB-KW"/>
</dbReference>
<dbReference type="InterPro" id="IPR011010">
    <property type="entry name" value="DNA_brk_join_enz"/>
</dbReference>
<dbReference type="EMBL" id="CP027666">
    <property type="protein sequence ID" value="AVO35375.1"/>
    <property type="molecule type" value="Genomic_DNA"/>
</dbReference>
<dbReference type="PANTHER" id="PTHR30629:SF2">
    <property type="entry name" value="PROPHAGE INTEGRASE INTS-RELATED"/>
    <property type="match status" value="1"/>
</dbReference>
<feature type="domain" description="Tyr recombinase" evidence="6">
    <location>
        <begin position="201"/>
        <end position="378"/>
    </location>
</feature>
<dbReference type="Pfam" id="PF00589">
    <property type="entry name" value="Phage_integrase"/>
    <property type="match status" value="1"/>
</dbReference>
<evidence type="ECO:0000256" key="4">
    <source>
        <dbReference type="ARBA" id="ARBA00023172"/>
    </source>
</evidence>
<gene>
    <name evidence="8" type="ORF">C6570_14930</name>
</gene>
<dbReference type="InterPro" id="IPR038488">
    <property type="entry name" value="Integrase_DNA-bd_sf"/>
</dbReference>
<dbReference type="KEGG" id="otk:C6570_14930"/>
<comment type="similarity">
    <text evidence="1">Belongs to the 'phage' integrase family.</text>
</comment>
<protein>
    <submittedName>
        <fullName evidence="8">Integrase</fullName>
    </submittedName>
</protein>
<dbReference type="PANTHER" id="PTHR30629">
    <property type="entry name" value="PROPHAGE INTEGRASE"/>
    <property type="match status" value="1"/>
</dbReference>
<dbReference type="Pfam" id="PF22022">
    <property type="entry name" value="Phage_int_M"/>
    <property type="match status" value="1"/>
</dbReference>
<evidence type="ECO:0000256" key="1">
    <source>
        <dbReference type="ARBA" id="ARBA00008857"/>
    </source>
</evidence>
<evidence type="ECO:0000313" key="8">
    <source>
        <dbReference type="EMBL" id="AVO35375.1"/>
    </source>
</evidence>
<dbReference type="InterPro" id="IPR053876">
    <property type="entry name" value="Phage_int_M"/>
</dbReference>
<dbReference type="InterPro" id="IPR044068">
    <property type="entry name" value="CB"/>
</dbReference>
<feature type="domain" description="Core-binding (CB)" evidence="7">
    <location>
        <begin position="95"/>
        <end position="176"/>
    </location>
</feature>
<dbReference type="Gene3D" id="1.10.443.10">
    <property type="entry name" value="Intergrase catalytic core"/>
    <property type="match status" value="1"/>
</dbReference>
<dbReference type="AlphaFoldDB" id="A0A2S0MHK4"/>
<dbReference type="GO" id="GO:0006310">
    <property type="term" value="P:DNA recombination"/>
    <property type="evidence" value="ECO:0007669"/>
    <property type="project" value="UniProtKB-KW"/>
</dbReference>
<dbReference type="Pfam" id="PF13356">
    <property type="entry name" value="Arm-DNA-bind_3"/>
    <property type="match status" value="1"/>
</dbReference>
<evidence type="ECO:0000259" key="6">
    <source>
        <dbReference type="PROSITE" id="PS51898"/>
    </source>
</evidence>
<dbReference type="InterPro" id="IPR010998">
    <property type="entry name" value="Integrase_recombinase_N"/>
</dbReference>
<dbReference type="SUPFAM" id="SSF56349">
    <property type="entry name" value="DNA breaking-rejoining enzymes"/>
    <property type="match status" value="1"/>
</dbReference>
<sequence>MKLSDAKLRSLSQPGKHFDGAGLYLELTAAGGRYWRLKYRYAGKENRLALGVYPAVGLKDARERATEARKLLAAGTDPGAERKAAKAQAAHDAANTLQTVAAEWMHHQAGRWGGGTAESIRRSLEMHVFPRLGTRPLASIRPSDVQTVVKAVEATGAGDTASRVLQRVKAIFRWAVTHERIESNPMLDLVPGELLKPRDVTNRAALPERELPDFLRKLGTYEGDPTVKHALQLLVLTAARPGEVRGARWAEFDLAGAQWVIPAERMKMGAEHRVPLSRQAVAVLQAQQPLSGHRDLVFPSPHYPGKPISENTFNSALARMGYKGMATAHGFRAVFSTIANEADWNGDVIERQLAHIERNKVRAAYHRSTYNAERVRLMQWWADLLDQRRDGAGKARVRQASA</sequence>
<dbReference type="CDD" id="cd00801">
    <property type="entry name" value="INT_P4_C"/>
    <property type="match status" value="1"/>
</dbReference>
<keyword evidence="4" id="KW-0233">DNA recombination</keyword>
<evidence type="ECO:0000256" key="5">
    <source>
        <dbReference type="PROSITE-ProRule" id="PRU01248"/>
    </source>
</evidence>